<evidence type="ECO:0000256" key="2">
    <source>
        <dbReference type="SAM" id="Phobius"/>
    </source>
</evidence>
<evidence type="ECO:0000313" key="3">
    <source>
        <dbReference type="Ensembl" id="ENSMMDP00005004365.1"/>
    </source>
</evidence>
<feature type="transmembrane region" description="Helical" evidence="2">
    <location>
        <begin position="85"/>
        <end position="108"/>
    </location>
</feature>
<reference evidence="3" key="3">
    <citation type="submission" date="2025-09" db="UniProtKB">
        <authorList>
            <consortium name="Ensembl"/>
        </authorList>
    </citation>
    <scope>IDENTIFICATION</scope>
</reference>
<dbReference type="InParanoid" id="A0A667WGG4"/>
<dbReference type="AlphaFoldDB" id="A0A667WGG4"/>
<dbReference type="GO" id="GO:0006869">
    <property type="term" value="P:lipid transport"/>
    <property type="evidence" value="ECO:0007669"/>
    <property type="project" value="InterPro"/>
</dbReference>
<name>A0A667WGG4_9TELE</name>
<dbReference type="GO" id="GO:0008289">
    <property type="term" value="F:lipid binding"/>
    <property type="evidence" value="ECO:0007669"/>
    <property type="project" value="InterPro"/>
</dbReference>
<reference evidence="3" key="1">
    <citation type="submission" date="2019-06" db="EMBL/GenBank/DDBJ databases">
        <authorList>
            <consortium name="Wellcome Sanger Institute Data Sharing"/>
        </authorList>
    </citation>
    <scope>NUCLEOTIDE SEQUENCE [LARGE SCALE GENOMIC DNA]</scope>
</reference>
<accession>A0A667WGG4</accession>
<feature type="transmembrane region" description="Helical" evidence="2">
    <location>
        <begin position="55"/>
        <end position="79"/>
    </location>
</feature>
<proteinExistence type="inferred from homology"/>
<dbReference type="PANTHER" id="PTHR14096">
    <property type="entry name" value="APOLIPOPROTEIN L"/>
    <property type="match status" value="1"/>
</dbReference>
<dbReference type="Ensembl" id="ENSMMDT00005004479.1">
    <property type="protein sequence ID" value="ENSMMDP00005004365.1"/>
    <property type="gene ID" value="ENSMMDG00005002375.1"/>
</dbReference>
<dbReference type="Proteomes" id="UP000472263">
    <property type="component" value="Chromosome 1"/>
</dbReference>
<dbReference type="GO" id="GO:0016020">
    <property type="term" value="C:membrane"/>
    <property type="evidence" value="ECO:0007669"/>
    <property type="project" value="TreeGrafter"/>
</dbReference>
<keyword evidence="2" id="KW-1133">Transmembrane helix</keyword>
<reference evidence="3" key="2">
    <citation type="submission" date="2025-08" db="UniProtKB">
        <authorList>
            <consortium name="Ensembl"/>
        </authorList>
    </citation>
    <scope>IDENTIFICATION</scope>
</reference>
<dbReference type="InterPro" id="IPR008405">
    <property type="entry name" value="ApoL"/>
</dbReference>
<dbReference type="GeneTree" id="ENSGT01030000234599"/>
<keyword evidence="2" id="KW-0472">Membrane</keyword>
<keyword evidence="4" id="KW-1185">Reference proteome</keyword>
<evidence type="ECO:0000256" key="1">
    <source>
        <dbReference type="ARBA" id="ARBA00010090"/>
    </source>
</evidence>
<dbReference type="GO" id="GO:0005576">
    <property type="term" value="C:extracellular region"/>
    <property type="evidence" value="ECO:0007669"/>
    <property type="project" value="InterPro"/>
</dbReference>
<sequence>MEETKIIQAKARRIYNAIQLYNILMTEHGGTLKDYITQLSCIADNLDKVSKGTKIAGITGGAAGVAGGVAAAGLVLAPFTLGASLALTVVGVGVAAAGGATAASAAIANQVTVTQDKKKIESIFQEYEALMEEIQDCLKFISEGLEHLREHDTSTLRATRAKSPRVTAVAQLATSDRASARAMEANSKASGVMHGFALGMFFTQKKGGAKVKKGLESKLAEKIRTVVEEMKKGLDELMHLKELFSEFN</sequence>
<dbReference type="GO" id="GO:0042157">
    <property type="term" value="P:lipoprotein metabolic process"/>
    <property type="evidence" value="ECO:0007669"/>
    <property type="project" value="InterPro"/>
</dbReference>
<keyword evidence="2" id="KW-0812">Transmembrane</keyword>
<dbReference type="PANTHER" id="PTHR14096:SF59">
    <property type="entry name" value="APOLIPOPROTEIN L, 1 ISOFORM X1"/>
    <property type="match status" value="1"/>
</dbReference>
<protein>
    <submittedName>
        <fullName evidence="3">Uncharacterized protein</fullName>
    </submittedName>
</protein>
<organism evidence="3 4">
    <name type="scientific">Myripristis murdjan</name>
    <name type="common">pinecone soldierfish</name>
    <dbReference type="NCBI Taxonomy" id="586833"/>
    <lineage>
        <taxon>Eukaryota</taxon>
        <taxon>Metazoa</taxon>
        <taxon>Chordata</taxon>
        <taxon>Craniata</taxon>
        <taxon>Vertebrata</taxon>
        <taxon>Euteleostomi</taxon>
        <taxon>Actinopterygii</taxon>
        <taxon>Neopterygii</taxon>
        <taxon>Teleostei</taxon>
        <taxon>Neoteleostei</taxon>
        <taxon>Acanthomorphata</taxon>
        <taxon>Holocentriformes</taxon>
        <taxon>Holocentridae</taxon>
        <taxon>Myripristis</taxon>
    </lineage>
</organism>
<comment type="similarity">
    <text evidence="1">Belongs to the apolipoprotein L family.</text>
</comment>
<evidence type="ECO:0000313" key="4">
    <source>
        <dbReference type="Proteomes" id="UP000472263"/>
    </source>
</evidence>
<dbReference type="Pfam" id="PF05461">
    <property type="entry name" value="ApoL"/>
    <property type="match status" value="1"/>
</dbReference>